<organism evidence="10 11">
    <name type="scientific">Neobacillus cucumis</name>
    <dbReference type="NCBI Taxonomy" id="1740721"/>
    <lineage>
        <taxon>Bacteria</taxon>
        <taxon>Bacillati</taxon>
        <taxon>Bacillota</taxon>
        <taxon>Bacilli</taxon>
        <taxon>Bacillales</taxon>
        <taxon>Bacillaceae</taxon>
        <taxon>Neobacillus</taxon>
    </lineage>
</organism>
<evidence type="ECO:0000256" key="7">
    <source>
        <dbReference type="ARBA" id="ARBA00023277"/>
    </source>
</evidence>
<dbReference type="SMART" id="SM00813">
    <property type="entry name" value="Alpha-L-AF_C"/>
    <property type="match status" value="1"/>
</dbReference>
<accession>A0A2N5HVM3</accession>
<comment type="catalytic activity">
    <reaction evidence="1">
        <text>Hydrolysis of terminal non-reducing alpha-L-arabinofuranoside residues in alpha-L-arabinosides.</text>
        <dbReference type="EC" id="3.2.1.55"/>
    </reaction>
</comment>
<evidence type="ECO:0000256" key="1">
    <source>
        <dbReference type="ARBA" id="ARBA00001462"/>
    </source>
</evidence>
<dbReference type="PANTHER" id="PTHR43576">
    <property type="entry name" value="ALPHA-L-ARABINOFURANOSIDASE C-RELATED"/>
    <property type="match status" value="1"/>
</dbReference>
<gene>
    <name evidence="10" type="ORF">CVD27_01655</name>
</gene>
<dbReference type="GO" id="GO:0046373">
    <property type="term" value="P:L-arabinose metabolic process"/>
    <property type="evidence" value="ECO:0007669"/>
    <property type="project" value="InterPro"/>
</dbReference>
<dbReference type="OrthoDB" id="9758333at2"/>
<dbReference type="InterPro" id="IPR055235">
    <property type="entry name" value="ASD1_cat"/>
</dbReference>
<dbReference type="InterPro" id="IPR017853">
    <property type="entry name" value="GH"/>
</dbReference>
<evidence type="ECO:0000256" key="4">
    <source>
        <dbReference type="ARBA" id="ARBA00011165"/>
    </source>
</evidence>
<proteinExistence type="inferred from homology"/>
<evidence type="ECO:0000256" key="5">
    <source>
        <dbReference type="ARBA" id="ARBA00012670"/>
    </source>
</evidence>
<name>A0A2N5HVM3_9BACI</name>
<keyword evidence="6" id="KW-0378">Hydrolase</keyword>
<evidence type="ECO:0000256" key="8">
    <source>
        <dbReference type="ARBA" id="ARBA00023295"/>
    </source>
</evidence>
<evidence type="ECO:0000256" key="3">
    <source>
        <dbReference type="ARBA" id="ARBA00007186"/>
    </source>
</evidence>
<dbReference type="GO" id="GO:0046556">
    <property type="term" value="F:alpha-L-arabinofuranosidase activity"/>
    <property type="evidence" value="ECO:0007669"/>
    <property type="project" value="UniProtKB-EC"/>
</dbReference>
<comment type="similarity">
    <text evidence="3">Belongs to the glycosyl hydrolase 51 family.</text>
</comment>
<keyword evidence="7" id="KW-0119">Carbohydrate metabolism</keyword>
<dbReference type="Gene3D" id="3.20.20.80">
    <property type="entry name" value="Glycosidases"/>
    <property type="match status" value="1"/>
</dbReference>
<comment type="caution">
    <text evidence="10">The sequence shown here is derived from an EMBL/GenBank/DDBJ whole genome shotgun (WGS) entry which is preliminary data.</text>
</comment>
<keyword evidence="11" id="KW-1185">Reference proteome</keyword>
<sequence>MKDLASILDLDLSKGKYVISKHIYGHFAEHLGRCIYNGLWVGEDSPIPNTRGIRNDIVEALKEINIPNLRWPGGCFADNYHWKDGIGPREDRPYMINTDWGHVVENNHFGTHEFMDLCEQLECEPYICGNVGSGTVKEMQEWVEYLTFDGESPMANLRKKNGREKPWSLNFFGIGNENWGCGGLMKVETYVEKYRQYQTYVSNYSGNEIKKIACGPSEADYHWTEVVMRECTGQTPQLENSTHDKPIKSAWEYYRPQLWGLGLHYYVRNRLNYTSATKFNEDLWFEYMQRAVYMEELITNHSKVMDKYDPDKNVALIVDEWGSWYEPEPGTHPRFLYQQNTLRDALIAGINLNIFNNHCDRVKMANIAQLINVLQALILTEGSEMILTPTYHVFEMYKVHQDSTLIPINIETRDYQFGGGSLPIVNASASRDQQGKVHLTLCNLDPHNSEEITCRLDGDKAISSVNARILTAETMNMCNTFEQPEQIKPITFDDIKIQDNLVSFVLPGKSVLAVELEF</sequence>
<dbReference type="InterPro" id="IPR010720">
    <property type="entry name" value="Alpha-L-AF_C"/>
</dbReference>
<dbReference type="GO" id="GO:0000272">
    <property type="term" value="P:polysaccharide catabolic process"/>
    <property type="evidence" value="ECO:0007669"/>
    <property type="project" value="TreeGrafter"/>
</dbReference>
<dbReference type="InterPro" id="IPR013780">
    <property type="entry name" value="Glyco_hydro_b"/>
</dbReference>
<keyword evidence="8" id="KW-0326">Glycosidase</keyword>
<dbReference type="Gene3D" id="2.60.40.1180">
    <property type="entry name" value="Golgi alpha-mannosidase II"/>
    <property type="match status" value="1"/>
</dbReference>
<evidence type="ECO:0000313" key="11">
    <source>
        <dbReference type="Proteomes" id="UP000234950"/>
    </source>
</evidence>
<protein>
    <recommendedName>
        <fullName evidence="5">non-reducing end alpha-L-arabinofuranosidase</fullName>
        <ecNumber evidence="5">3.2.1.55</ecNumber>
    </recommendedName>
</protein>
<comment type="subunit">
    <text evidence="4">Homohexamer; trimer of dimers.</text>
</comment>
<evidence type="ECO:0000256" key="6">
    <source>
        <dbReference type="ARBA" id="ARBA00022801"/>
    </source>
</evidence>
<reference evidence="10 11" key="1">
    <citation type="submission" date="2017-11" db="EMBL/GenBank/DDBJ databases">
        <title>Comparitive Functional Genomics of Dry Heat Resistant strains isolated from the Viking Spacecraft.</title>
        <authorList>
            <person name="Seuylemezian A."/>
            <person name="Cooper K."/>
            <person name="Vaishampayan P."/>
        </authorList>
    </citation>
    <scope>NUCLEOTIDE SEQUENCE [LARGE SCALE GENOMIC DNA]</scope>
    <source>
        <strain evidence="10 11">V32-6</strain>
    </source>
</reference>
<dbReference type="SUPFAM" id="SSF51445">
    <property type="entry name" value="(Trans)glycosidases"/>
    <property type="match status" value="1"/>
</dbReference>
<evidence type="ECO:0000256" key="2">
    <source>
        <dbReference type="ARBA" id="ARBA00004881"/>
    </source>
</evidence>
<dbReference type="SUPFAM" id="SSF51011">
    <property type="entry name" value="Glycosyl hydrolase domain"/>
    <property type="match status" value="1"/>
</dbReference>
<dbReference type="EMBL" id="PGVE01000012">
    <property type="protein sequence ID" value="PLS09575.1"/>
    <property type="molecule type" value="Genomic_DNA"/>
</dbReference>
<evidence type="ECO:0000313" key="10">
    <source>
        <dbReference type="EMBL" id="PLS09575.1"/>
    </source>
</evidence>
<dbReference type="Proteomes" id="UP000234950">
    <property type="component" value="Unassembled WGS sequence"/>
</dbReference>
<dbReference type="Pfam" id="PF06964">
    <property type="entry name" value="Alpha-L-AF_C"/>
    <property type="match status" value="1"/>
</dbReference>
<dbReference type="EC" id="3.2.1.55" evidence="5"/>
<dbReference type="Pfam" id="PF22848">
    <property type="entry name" value="ASD1_dom"/>
    <property type="match status" value="1"/>
</dbReference>
<dbReference type="AlphaFoldDB" id="A0A2N5HVM3"/>
<comment type="pathway">
    <text evidence="2">Glycan metabolism.</text>
</comment>
<evidence type="ECO:0000259" key="9">
    <source>
        <dbReference type="SMART" id="SM00813"/>
    </source>
</evidence>
<feature type="domain" description="Alpha-L-arabinofuranosidase C-terminal" evidence="9">
    <location>
        <begin position="319"/>
        <end position="510"/>
    </location>
</feature>
<dbReference type="PANTHER" id="PTHR43576:SF2">
    <property type="entry name" value="INTRACELLULAR EXO-ALPHA-L-ARABINOFURANOSIDASE 2"/>
    <property type="match status" value="1"/>
</dbReference>